<sequence length="141" mass="16103">MTDSETMVLWRPCGPSELALVRESGWSAWPPRLPEQPIFYPVLNEDYAAKIARDWNAPRDGVGYVTRFEVDRAFAERYPVQQAGGSTILELWVPSEELEQFNRHIIGPIEVVAEYRVKTPKAETGKPRDNEMARTARSGHF</sequence>
<feature type="region of interest" description="Disordered" evidence="1">
    <location>
        <begin position="121"/>
        <end position="141"/>
    </location>
</feature>
<evidence type="ECO:0000313" key="2">
    <source>
        <dbReference type="EMBL" id="MFC6960418.1"/>
    </source>
</evidence>
<gene>
    <name evidence="2" type="ORF">ACFQS3_24790</name>
</gene>
<organism evidence="2 3">
    <name type="scientific">Glycomyces mayteni</name>
    <dbReference type="NCBI Taxonomy" id="543887"/>
    <lineage>
        <taxon>Bacteria</taxon>
        <taxon>Bacillati</taxon>
        <taxon>Actinomycetota</taxon>
        <taxon>Actinomycetes</taxon>
        <taxon>Glycomycetales</taxon>
        <taxon>Glycomycetaceae</taxon>
        <taxon>Glycomyces</taxon>
    </lineage>
</organism>
<accession>A0ABW2DHV6</accession>
<name>A0ABW2DHV6_9ACTN</name>
<comment type="caution">
    <text evidence="2">The sequence shown here is derived from an EMBL/GenBank/DDBJ whole genome shotgun (WGS) entry which is preliminary data.</text>
</comment>
<evidence type="ECO:0000313" key="3">
    <source>
        <dbReference type="Proteomes" id="UP001596470"/>
    </source>
</evidence>
<proteinExistence type="predicted"/>
<protein>
    <submittedName>
        <fullName evidence="2">ADP-ribosylation/crystallin J1</fullName>
    </submittedName>
</protein>
<evidence type="ECO:0000256" key="1">
    <source>
        <dbReference type="SAM" id="MobiDB-lite"/>
    </source>
</evidence>
<keyword evidence="3" id="KW-1185">Reference proteome</keyword>
<feature type="compositionally biased region" description="Basic and acidic residues" evidence="1">
    <location>
        <begin position="121"/>
        <end position="134"/>
    </location>
</feature>
<dbReference type="Proteomes" id="UP001596470">
    <property type="component" value="Unassembled WGS sequence"/>
</dbReference>
<dbReference type="RefSeq" id="WP_382356835.1">
    <property type="nucleotide sequence ID" value="NZ_JBHMBP010000006.1"/>
</dbReference>
<dbReference type="EMBL" id="JBHSYS010000006">
    <property type="protein sequence ID" value="MFC6960418.1"/>
    <property type="molecule type" value="Genomic_DNA"/>
</dbReference>
<reference evidence="3" key="1">
    <citation type="journal article" date="2019" name="Int. J. Syst. Evol. Microbiol.">
        <title>The Global Catalogue of Microorganisms (GCM) 10K type strain sequencing project: providing services to taxonomists for standard genome sequencing and annotation.</title>
        <authorList>
            <consortium name="The Broad Institute Genomics Platform"/>
            <consortium name="The Broad Institute Genome Sequencing Center for Infectious Disease"/>
            <person name="Wu L."/>
            <person name="Ma J."/>
        </authorList>
    </citation>
    <scope>NUCLEOTIDE SEQUENCE [LARGE SCALE GENOMIC DNA]</scope>
    <source>
        <strain evidence="3">KACC 12634</strain>
    </source>
</reference>